<feature type="transmembrane region" description="Helical" evidence="7">
    <location>
        <begin position="723"/>
        <end position="742"/>
    </location>
</feature>
<dbReference type="Proteomes" id="UP000482209">
    <property type="component" value="Unassembled WGS sequence"/>
</dbReference>
<dbReference type="GO" id="GO:0005886">
    <property type="term" value="C:plasma membrane"/>
    <property type="evidence" value="ECO:0007669"/>
    <property type="project" value="UniProtKB-SubCell"/>
</dbReference>
<dbReference type="AlphaFoldDB" id="A0A6L5XY76"/>
<keyword evidence="4 7" id="KW-1133">Transmembrane helix</keyword>
<sequence length="853" mass="98588">MKLHRKYIWRSKKNTLSLLLVMTLVVTLLVALFVLFHTNHRIAAKKDQFLYTAIDYQICDVSTKQLRQLQKVKDIEHLGISRDSGIIRTKSKQEAILVEANADEVLAVSKLIKGRMPQEKNEIVAERWALQNLGLVPEINTTMTLSTSIVKKQGRYSKQNVTYKVVGILNDMAYSKRSGIISFYTFLPDKNFDDFIVTIKWKDAVNSEVKMKQLVSQIGVSLKKVTKNVWAEDKDELFKWDMEMGLLLISIFGIILYGVFRIFFIARKNQYGILKAIGYKNKQITQLIVSELLEIYAISIPIGIITGVILSYIVTFISREQEIEIYFWGRKEEFCVVFPYLQIIIGILMIAIVIILIALFFSYKLNKDSIRSIIFENNMESQKGIKKINIINKKNLTFILSLKYLYLHLRSSIFLVLSIAFGCTLFYGLAYQAKLEKMDNQVNKSLNFFNGDYIITSNDDMNSKVGIKEEILQEIKEVSGIAQIESEKAIPIKVFENGVKKNKGYFDKCEEWVKKNYGFSLTNTYGKEEIYQTKLKGYNELALKKLKNYIVEGNYSLETMQENEVIIAMPRMVEQGEAKGKVGFFKKGRAIMDYRVGDIVEIAYCRNLDTNSSEYWNCQDRLSDYIQKKLKVAAIVYYPYMKTVSPLEQNYPLFIVSNKQYKRMIPLEVYEAVNIKITETAKKKEKEIEDKLIKLAVKNQEITARSIIEEKNNIDKIYVKKIVYIYGIVIVTFILILINLINNLQYRIYVRKNEFAVYCALGMTKKAICKLVCFESRILGISALCISFSATHLITPVLFKKSQLFLYGQYFKYDNLLFGILTVITLLICEVLSRKITKKIVSTDMIEILNSNE</sequence>
<dbReference type="InterPro" id="IPR003838">
    <property type="entry name" value="ABC3_permease_C"/>
</dbReference>
<keyword evidence="3 7" id="KW-0812">Transmembrane</keyword>
<gene>
    <name evidence="9" type="ORF">FYJ58_05910</name>
</gene>
<evidence type="ECO:0000313" key="10">
    <source>
        <dbReference type="Proteomes" id="UP000482209"/>
    </source>
</evidence>
<evidence type="ECO:0000256" key="5">
    <source>
        <dbReference type="ARBA" id="ARBA00023136"/>
    </source>
</evidence>
<organism evidence="9 10">
    <name type="scientific">Velocimicrobium porci</name>
    <dbReference type="NCBI Taxonomy" id="2606634"/>
    <lineage>
        <taxon>Bacteria</taxon>
        <taxon>Bacillati</taxon>
        <taxon>Bacillota</taxon>
        <taxon>Clostridia</taxon>
        <taxon>Lachnospirales</taxon>
        <taxon>Lachnospiraceae</taxon>
        <taxon>Velocimicrobium</taxon>
    </lineage>
</organism>
<feature type="transmembrane region" description="Helical" evidence="7">
    <location>
        <begin position="815"/>
        <end position="833"/>
    </location>
</feature>
<evidence type="ECO:0000256" key="1">
    <source>
        <dbReference type="ARBA" id="ARBA00004651"/>
    </source>
</evidence>
<name>A0A6L5XY76_9FIRM</name>
<dbReference type="EMBL" id="VUMT01000007">
    <property type="protein sequence ID" value="MSS63411.1"/>
    <property type="molecule type" value="Genomic_DNA"/>
</dbReference>
<evidence type="ECO:0000256" key="4">
    <source>
        <dbReference type="ARBA" id="ARBA00022989"/>
    </source>
</evidence>
<dbReference type="PANTHER" id="PTHR30572">
    <property type="entry name" value="MEMBRANE COMPONENT OF TRANSPORTER-RELATED"/>
    <property type="match status" value="1"/>
</dbReference>
<evidence type="ECO:0000256" key="7">
    <source>
        <dbReference type="SAM" id="Phobius"/>
    </source>
</evidence>
<dbReference type="GO" id="GO:0022857">
    <property type="term" value="F:transmembrane transporter activity"/>
    <property type="evidence" value="ECO:0007669"/>
    <property type="project" value="TreeGrafter"/>
</dbReference>
<feature type="domain" description="ABC3 transporter permease C-terminal" evidence="8">
    <location>
        <begin position="728"/>
        <end position="839"/>
    </location>
</feature>
<feature type="transmembrane region" description="Helical" evidence="7">
    <location>
        <begin position="244"/>
        <end position="266"/>
    </location>
</feature>
<feature type="transmembrane region" description="Helical" evidence="7">
    <location>
        <begin position="413"/>
        <end position="431"/>
    </location>
</feature>
<evidence type="ECO:0000256" key="3">
    <source>
        <dbReference type="ARBA" id="ARBA00022692"/>
    </source>
</evidence>
<proteinExistence type="inferred from homology"/>
<dbReference type="RefSeq" id="WP_154518692.1">
    <property type="nucleotide sequence ID" value="NZ_VUMT01000007.1"/>
</dbReference>
<evidence type="ECO:0000256" key="6">
    <source>
        <dbReference type="ARBA" id="ARBA00038076"/>
    </source>
</evidence>
<comment type="similarity">
    <text evidence="6">Belongs to the ABC-4 integral membrane protein family.</text>
</comment>
<accession>A0A6L5XY76</accession>
<feature type="transmembrane region" description="Helical" evidence="7">
    <location>
        <begin position="778"/>
        <end position="795"/>
    </location>
</feature>
<dbReference type="InterPro" id="IPR050250">
    <property type="entry name" value="Macrolide_Exporter_MacB"/>
</dbReference>
<feature type="domain" description="ABC3 transporter permease C-terminal" evidence="8">
    <location>
        <begin position="245"/>
        <end position="369"/>
    </location>
</feature>
<keyword evidence="10" id="KW-1185">Reference proteome</keyword>
<comment type="caution">
    <text evidence="9">The sequence shown here is derived from an EMBL/GenBank/DDBJ whole genome shotgun (WGS) entry which is preliminary data.</text>
</comment>
<evidence type="ECO:0000259" key="8">
    <source>
        <dbReference type="Pfam" id="PF02687"/>
    </source>
</evidence>
<feature type="transmembrane region" description="Helical" evidence="7">
    <location>
        <begin position="337"/>
        <end position="361"/>
    </location>
</feature>
<feature type="transmembrane region" description="Helical" evidence="7">
    <location>
        <begin position="287"/>
        <end position="317"/>
    </location>
</feature>
<evidence type="ECO:0000313" key="9">
    <source>
        <dbReference type="EMBL" id="MSS63411.1"/>
    </source>
</evidence>
<comment type="subcellular location">
    <subcellularLocation>
        <location evidence="1">Cell membrane</location>
        <topology evidence="1">Multi-pass membrane protein</topology>
    </subcellularLocation>
</comment>
<protein>
    <submittedName>
        <fullName evidence="9">ABC transporter permease</fullName>
    </submittedName>
</protein>
<keyword evidence="2" id="KW-1003">Cell membrane</keyword>
<dbReference type="Pfam" id="PF02687">
    <property type="entry name" value="FtsX"/>
    <property type="match status" value="2"/>
</dbReference>
<keyword evidence="5 7" id="KW-0472">Membrane</keyword>
<dbReference type="PANTHER" id="PTHR30572:SF4">
    <property type="entry name" value="ABC TRANSPORTER PERMEASE YTRF"/>
    <property type="match status" value="1"/>
</dbReference>
<evidence type="ECO:0000256" key="2">
    <source>
        <dbReference type="ARBA" id="ARBA00022475"/>
    </source>
</evidence>
<reference evidence="9 10" key="1">
    <citation type="submission" date="2019-08" db="EMBL/GenBank/DDBJ databases">
        <title>In-depth cultivation of the pig gut microbiome towards novel bacterial diversity and tailored functional studies.</title>
        <authorList>
            <person name="Wylensek D."/>
            <person name="Hitch T.C.A."/>
            <person name="Clavel T."/>
        </authorList>
    </citation>
    <scope>NUCLEOTIDE SEQUENCE [LARGE SCALE GENOMIC DNA]</scope>
    <source>
        <strain evidence="9 10">WCA-693-APC-MOT-I</strain>
    </source>
</reference>